<organism evidence="2 3">
    <name type="scientific">Phyllobacterium phragmitis</name>
    <dbReference type="NCBI Taxonomy" id="2670329"/>
    <lineage>
        <taxon>Bacteria</taxon>
        <taxon>Pseudomonadati</taxon>
        <taxon>Pseudomonadota</taxon>
        <taxon>Alphaproteobacteria</taxon>
        <taxon>Hyphomicrobiales</taxon>
        <taxon>Phyllobacteriaceae</taxon>
        <taxon>Phyllobacterium</taxon>
    </lineage>
</organism>
<reference evidence="2 3" key="1">
    <citation type="submission" date="2024-10" db="EMBL/GenBank/DDBJ databases">
        <title>Isolation, draft genome sequencing and identification of Phyllobacterium sp. NSA23, isolated from leaf soil.</title>
        <authorList>
            <person name="Akita H."/>
        </authorList>
    </citation>
    <scope>NUCLEOTIDE SEQUENCE [LARGE SCALE GENOMIC DNA]</scope>
    <source>
        <strain evidence="2 3">NSA23</strain>
    </source>
</reference>
<proteinExistence type="predicted"/>
<feature type="transmembrane region" description="Helical" evidence="1">
    <location>
        <begin position="70"/>
        <end position="86"/>
    </location>
</feature>
<feature type="transmembrane region" description="Helical" evidence="1">
    <location>
        <begin position="41"/>
        <end position="63"/>
    </location>
</feature>
<protein>
    <submittedName>
        <fullName evidence="2">Uncharacterized protein</fullName>
    </submittedName>
</protein>
<feature type="transmembrane region" description="Helical" evidence="1">
    <location>
        <begin position="12"/>
        <end position="29"/>
    </location>
</feature>
<evidence type="ECO:0000313" key="2">
    <source>
        <dbReference type="EMBL" id="GAB1581901.1"/>
    </source>
</evidence>
<dbReference type="RefSeq" id="WP_407864646.1">
    <property type="nucleotide sequence ID" value="NZ_BAAFZP010000001.1"/>
</dbReference>
<dbReference type="EMBL" id="BAAFZP010000001">
    <property type="protein sequence ID" value="GAB1581901.1"/>
    <property type="molecule type" value="Genomic_DNA"/>
</dbReference>
<sequence length="123" mass="12759">MTVTGPYARAHAALLALIVLQIVMLAALYTQTPPYPPRAIVLFALGPFLGASIAIAAAAMVLGATATRQGAIASLLTATLALVSFGPQKWSDPAIGEIWPAVLVAQVAVAVLLAEIFLRKRRG</sequence>
<keyword evidence="1" id="KW-0812">Transmembrane</keyword>
<accession>A0ABQ0GYZ6</accession>
<dbReference type="Proteomes" id="UP001628091">
    <property type="component" value="Unassembled WGS sequence"/>
</dbReference>
<keyword evidence="3" id="KW-1185">Reference proteome</keyword>
<evidence type="ECO:0000256" key="1">
    <source>
        <dbReference type="SAM" id="Phobius"/>
    </source>
</evidence>
<comment type="caution">
    <text evidence="2">The sequence shown here is derived from an EMBL/GenBank/DDBJ whole genome shotgun (WGS) entry which is preliminary data.</text>
</comment>
<name>A0ABQ0GYZ6_9HYPH</name>
<keyword evidence="1" id="KW-0472">Membrane</keyword>
<keyword evidence="1" id="KW-1133">Transmembrane helix</keyword>
<evidence type="ECO:0000313" key="3">
    <source>
        <dbReference type="Proteomes" id="UP001628091"/>
    </source>
</evidence>
<gene>
    <name evidence="2" type="ORF">PPNSA23_18440</name>
</gene>
<feature type="transmembrane region" description="Helical" evidence="1">
    <location>
        <begin position="98"/>
        <end position="118"/>
    </location>
</feature>